<dbReference type="NCBIfam" id="TIGR00912">
    <property type="entry name" value="2A0309"/>
    <property type="match status" value="1"/>
</dbReference>
<proteinExistence type="inferred from homology"/>
<feature type="transmembrane region" description="Helical" evidence="8">
    <location>
        <begin position="83"/>
        <end position="107"/>
    </location>
</feature>
<protein>
    <submittedName>
        <fullName evidence="9">GerAB/ArcD/ProY family transporter</fullName>
    </submittedName>
</protein>
<keyword evidence="3" id="KW-0813">Transport</keyword>
<evidence type="ECO:0000256" key="2">
    <source>
        <dbReference type="ARBA" id="ARBA00007998"/>
    </source>
</evidence>
<evidence type="ECO:0000256" key="3">
    <source>
        <dbReference type="ARBA" id="ARBA00022448"/>
    </source>
</evidence>
<feature type="transmembrane region" description="Helical" evidence="8">
    <location>
        <begin position="148"/>
        <end position="169"/>
    </location>
</feature>
<dbReference type="Pfam" id="PF03845">
    <property type="entry name" value="Spore_permease"/>
    <property type="match status" value="1"/>
</dbReference>
<keyword evidence="10" id="KW-1185">Reference proteome</keyword>
<evidence type="ECO:0000313" key="9">
    <source>
        <dbReference type="EMBL" id="NOU86652.1"/>
    </source>
</evidence>
<dbReference type="PANTHER" id="PTHR34975">
    <property type="entry name" value="SPORE GERMINATION PROTEIN A2"/>
    <property type="match status" value="1"/>
</dbReference>
<evidence type="ECO:0000256" key="6">
    <source>
        <dbReference type="ARBA" id="ARBA00022989"/>
    </source>
</evidence>
<feature type="transmembrane region" description="Helical" evidence="8">
    <location>
        <begin position="113"/>
        <end position="136"/>
    </location>
</feature>
<dbReference type="Gene3D" id="1.20.1740.10">
    <property type="entry name" value="Amino acid/polyamine transporter I"/>
    <property type="match status" value="1"/>
</dbReference>
<evidence type="ECO:0000256" key="7">
    <source>
        <dbReference type="ARBA" id="ARBA00023136"/>
    </source>
</evidence>
<organism evidence="9 10">
    <name type="scientific">Paenibacillus germinis</name>
    <dbReference type="NCBI Taxonomy" id="2654979"/>
    <lineage>
        <taxon>Bacteria</taxon>
        <taxon>Bacillati</taxon>
        <taxon>Bacillota</taxon>
        <taxon>Bacilli</taxon>
        <taxon>Bacillales</taxon>
        <taxon>Paenibacillaceae</taxon>
        <taxon>Paenibacillus</taxon>
    </lineage>
</organism>
<feature type="transmembrane region" description="Helical" evidence="8">
    <location>
        <begin position="189"/>
        <end position="209"/>
    </location>
</feature>
<feature type="transmembrane region" description="Helical" evidence="8">
    <location>
        <begin position="42"/>
        <end position="63"/>
    </location>
</feature>
<evidence type="ECO:0000256" key="5">
    <source>
        <dbReference type="ARBA" id="ARBA00022692"/>
    </source>
</evidence>
<sequence length="366" mass="41895">MEKESHTISPYLVFFLLNSSMIGVGILNFQRELINHGGYSSWISVILAGITIHLLVWIIYRMLSTDPLNSDLISLNKACFGRIVGNLINGSVVLYFFMGAFTVFRGFVEIVQVWLFTSMSLYPVSVVFLVVIYYTISGGFRTVTGMSFWGIVLPYVVVIPLLFFVIKYLHPRNLLPLHVNSVEDILLSIKTMALQFSGIEVILIIYPLVQTPKKSYKWAQWAVLSTTSIYLVLTLLAFMFFSQGQMKHIIWPTVTLLKIIEIPLIQRLEYIVISIWFLKILATISIFLWAACRGVKTTVNIKHRTSLLIFLAGFLALQLLFFKDRSGISELSKFNSNVGFYFNYVYIPILFVIVLLRSKFMSKKIE</sequence>
<comment type="similarity">
    <text evidence="2">Belongs to the amino acid-polyamine-organocation (APC) superfamily. Spore germination protein (SGP) (TC 2.A.3.9) family.</text>
</comment>
<dbReference type="Proteomes" id="UP000658690">
    <property type="component" value="Unassembled WGS sequence"/>
</dbReference>
<feature type="transmembrane region" description="Helical" evidence="8">
    <location>
        <begin position="338"/>
        <end position="356"/>
    </location>
</feature>
<keyword evidence="7 8" id="KW-0472">Membrane</keyword>
<gene>
    <name evidence="9" type="ORF">GC102_12830</name>
</gene>
<dbReference type="PANTHER" id="PTHR34975:SF2">
    <property type="entry name" value="SPORE GERMINATION PROTEIN A2"/>
    <property type="match status" value="1"/>
</dbReference>
<comment type="subcellular location">
    <subcellularLocation>
        <location evidence="1">Membrane</location>
        <topology evidence="1">Multi-pass membrane protein</topology>
    </subcellularLocation>
</comment>
<feature type="transmembrane region" description="Helical" evidence="8">
    <location>
        <begin position="12"/>
        <end position="30"/>
    </location>
</feature>
<keyword evidence="4" id="KW-0309">Germination</keyword>
<accession>A0ABX1Z0D6</accession>
<reference evidence="9 10" key="1">
    <citation type="submission" date="2019-10" db="EMBL/GenBank/DDBJ databases">
        <title>Description of Paenibacillus choica sp. nov.</title>
        <authorList>
            <person name="Carlier A."/>
            <person name="Qi S."/>
        </authorList>
    </citation>
    <scope>NUCLEOTIDE SEQUENCE [LARGE SCALE GENOMIC DNA]</scope>
    <source>
        <strain evidence="9 10">LMG 31460</strain>
    </source>
</reference>
<keyword evidence="5 8" id="KW-0812">Transmembrane</keyword>
<feature type="transmembrane region" description="Helical" evidence="8">
    <location>
        <begin position="270"/>
        <end position="292"/>
    </location>
</feature>
<evidence type="ECO:0000313" key="10">
    <source>
        <dbReference type="Proteomes" id="UP000658690"/>
    </source>
</evidence>
<evidence type="ECO:0000256" key="4">
    <source>
        <dbReference type="ARBA" id="ARBA00022544"/>
    </source>
</evidence>
<dbReference type="InterPro" id="IPR004761">
    <property type="entry name" value="Spore_GerAB"/>
</dbReference>
<name>A0ABX1Z0D6_9BACL</name>
<evidence type="ECO:0000256" key="1">
    <source>
        <dbReference type="ARBA" id="ARBA00004141"/>
    </source>
</evidence>
<feature type="transmembrane region" description="Helical" evidence="8">
    <location>
        <begin position="304"/>
        <end position="322"/>
    </location>
</feature>
<feature type="transmembrane region" description="Helical" evidence="8">
    <location>
        <begin position="221"/>
        <end position="241"/>
    </location>
</feature>
<evidence type="ECO:0000256" key="8">
    <source>
        <dbReference type="SAM" id="Phobius"/>
    </source>
</evidence>
<comment type="caution">
    <text evidence="9">The sequence shown here is derived from an EMBL/GenBank/DDBJ whole genome shotgun (WGS) entry which is preliminary data.</text>
</comment>
<dbReference type="EMBL" id="WHOC01000069">
    <property type="protein sequence ID" value="NOU86652.1"/>
    <property type="molecule type" value="Genomic_DNA"/>
</dbReference>
<keyword evidence="6 8" id="KW-1133">Transmembrane helix</keyword>